<accession>A0A1I7WRD1</accession>
<name>A0A1I7WRD1_HETBA</name>
<keyword evidence="1" id="KW-1185">Reference proteome</keyword>
<reference evidence="2" key="1">
    <citation type="submission" date="2016-11" db="UniProtKB">
        <authorList>
            <consortium name="WormBaseParasite"/>
        </authorList>
    </citation>
    <scope>IDENTIFICATION</scope>
</reference>
<dbReference type="AlphaFoldDB" id="A0A1I7WRD1"/>
<proteinExistence type="predicted"/>
<dbReference type="Proteomes" id="UP000095283">
    <property type="component" value="Unplaced"/>
</dbReference>
<dbReference type="WBParaSite" id="Hba_07659">
    <property type="protein sequence ID" value="Hba_07659"/>
    <property type="gene ID" value="Hba_07659"/>
</dbReference>
<sequence>MMNDDCDFAALRANGNRGIKREVRAFHCDQSLTNERTSTMSLKKFVMSGIQDVIGVQTLT</sequence>
<evidence type="ECO:0000313" key="1">
    <source>
        <dbReference type="Proteomes" id="UP000095283"/>
    </source>
</evidence>
<protein>
    <submittedName>
        <fullName evidence="2">Transposase</fullName>
    </submittedName>
</protein>
<evidence type="ECO:0000313" key="2">
    <source>
        <dbReference type="WBParaSite" id="Hba_07659"/>
    </source>
</evidence>
<organism evidence="1 2">
    <name type="scientific">Heterorhabditis bacteriophora</name>
    <name type="common">Entomopathogenic nematode worm</name>
    <dbReference type="NCBI Taxonomy" id="37862"/>
    <lineage>
        <taxon>Eukaryota</taxon>
        <taxon>Metazoa</taxon>
        <taxon>Ecdysozoa</taxon>
        <taxon>Nematoda</taxon>
        <taxon>Chromadorea</taxon>
        <taxon>Rhabditida</taxon>
        <taxon>Rhabditina</taxon>
        <taxon>Rhabditomorpha</taxon>
        <taxon>Strongyloidea</taxon>
        <taxon>Heterorhabditidae</taxon>
        <taxon>Heterorhabditis</taxon>
    </lineage>
</organism>